<organism evidence="1 2">
    <name type="scientific">Corchorus capsularis</name>
    <name type="common">Jute</name>
    <dbReference type="NCBI Taxonomy" id="210143"/>
    <lineage>
        <taxon>Eukaryota</taxon>
        <taxon>Viridiplantae</taxon>
        <taxon>Streptophyta</taxon>
        <taxon>Embryophyta</taxon>
        <taxon>Tracheophyta</taxon>
        <taxon>Spermatophyta</taxon>
        <taxon>Magnoliopsida</taxon>
        <taxon>eudicotyledons</taxon>
        <taxon>Gunneridae</taxon>
        <taxon>Pentapetalae</taxon>
        <taxon>rosids</taxon>
        <taxon>malvids</taxon>
        <taxon>Malvales</taxon>
        <taxon>Malvaceae</taxon>
        <taxon>Grewioideae</taxon>
        <taxon>Apeibeae</taxon>
        <taxon>Corchorus</taxon>
    </lineage>
</organism>
<gene>
    <name evidence="1" type="ORF">CCACVL1_15926</name>
</gene>
<evidence type="ECO:0000313" key="1">
    <source>
        <dbReference type="EMBL" id="OMO76095.1"/>
    </source>
</evidence>
<name>A0A1R3I0H5_COCAP</name>
<evidence type="ECO:0000313" key="2">
    <source>
        <dbReference type="Proteomes" id="UP000188268"/>
    </source>
</evidence>
<keyword evidence="2" id="KW-1185">Reference proteome</keyword>
<proteinExistence type="predicted"/>
<reference evidence="1 2" key="1">
    <citation type="submission" date="2013-09" db="EMBL/GenBank/DDBJ databases">
        <title>Corchorus capsularis genome sequencing.</title>
        <authorList>
            <person name="Alam M."/>
            <person name="Haque M.S."/>
            <person name="Islam M.S."/>
            <person name="Emdad E.M."/>
            <person name="Islam M.M."/>
            <person name="Ahmed B."/>
            <person name="Halim A."/>
            <person name="Hossen Q.M.M."/>
            <person name="Hossain M.Z."/>
            <person name="Ahmed R."/>
            <person name="Khan M.M."/>
            <person name="Islam R."/>
            <person name="Rashid M.M."/>
            <person name="Khan S.A."/>
            <person name="Rahman M.S."/>
            <person name="Alam M."/>
        </authorList>
    </citation>
    <scope>NUCLEOTIDE SEQUENCE [LARGE SCALE GENOMIC DNA]</scope>
    <source>
        <strain evidence="2">cv. CVL-1</strain>
        <tissue evidence="1">Whole seedling</tissue>
    </source>
</reference>
<dbReference type="Proteomes" id="UP000188268">
    <property type="component" value="Unassembled WGS sequence"/>
</dbReference>
<dbReference type="AlphaFoldDB" id="A0A1R3I0H5"/>
<dbReference type="Gramene" id="OMO76095">
    <property type="protein sequence ID" value="OMO76095"/>
    <property type="gene ID" value="CCACVL1_15926"/>
</dbReference>
<dbReference type="EMBL" id="AWWV01010902">
    <property type="protein sequence ID" value="OMO76095.1"/>
    <property type="molecule type" value="Genomic_DNA"/>
</dbReference>
<sequence length="48" mass="5352">MEGANYREVNGAWREAVGGGAAAKEEEAEKSYAKQEDIEFHFPYMGRA</sequence>
<protein>
    <submittedName>
        <fullName evidence="1">Uncharacterized protein</fullName>
    </submittedName>
</protein>
<comment type="caution">
    <text evidence="1">The sequence shown here is derived from an EMBL/GenBank/DDBJ whole genome shotgun (WGS) entry which is preliminary data.</text>
</comment>
<accession>A0A1R3I0H5</accession>